<protein>
    <submittedName>
        <fullName evidence="2">Uncharacterized protein</fullName>
    </submittedName>
</protein>
<name>A0A4C1V4I4_EUMVA</name>
<gene>
    <name evidence="2" type="ORF">EVAR_6768_1</name>
</gene>
<keyword evidence="3" id="KW-1185">Reference proteome</keyword>
<feature type="region of interest" description="Disordered" evidence="1">
    <location>
        <begin position="78"/>
        <end position="109"/>
    </location>
</feature>
<accession>A0A4C1V4I4</accession>
<dbReference type="Proteomes" id="UP000299102">
    <property type="component" value="Unassembled WGS sequence"/>
</dbReference>
<reference evidence="2 3" key="1">
    <citation type="journal article" date="2019" name="Commun. Biol.">
        <title>The bagworm genome reveals a unique fibroin gene that provides high tensile strength.</title>
        <authorList>
            <person name="Kono N."/>
            <person name="Nakamura H."/>
            <person name="Ohtoshi R."/>
            <person name="Tomita M."/>
            <person name="Numata K."/>
            <person name="Arakawa K."/>
        </authorList>
    </citation>
    <scope>NUCLEOTIDE SEQUENCE [LARGE SCALE GENOMIC DNA]</scope>
</reference>
<dbReference type="AlphaFoldDB" id="A0A4C1V4I4"/>
<organism evidence="2 3">
    <name type="scientific">Eumeta variegata</name>
    <name type="common">Bagworm moth</name>
    <name type="synonym">Eumeta japonica</name>
    <dbReference type="NCBI Taxonomy" id="151549"/>
    <lineage>
        <taxon>Eukaryota</taxon>
        <taxon>Metazoa</taxon>
        <taxon>Ecdysozoa</taxon>
        <taxon>Arthropoda</taxon>
        <taxon>Hexapoda</taxon>
        <taxon>Insecta</taxon>
        <taxon>Pterygota</taxon>
        <taxon>Neoptera</taxon>
        <taxon>Endopterygota</taxon>
        <taxon>Lepidoptera</taxon>
        <taxon>Glossata</taxon>
        <taxon>Ditrysia</taxon>
        <taxon>Tineoidea</taxon>
        <taxon>Psychidae</taxon>
        <taxon>Oiketicinae</taxon>
        <taxon>Eumeta</taxon>
    </lineage>
</organism>
<sequence length="130" mass="14159">MDIPDSAASICIHTFADGPARAAATCPSNVSDRGAALMSRVNRRPTVTNFVRGLVQLDCFRNAAAEASRSVTCKPAPRYTTAARSDPSTRRTPPVRRWNVRSPGGPQRPLDVKIKIIRTPLRGGEVNTYR</sequence>
<evidence type="ECO:0000256" key="1">
    <source>
        <dbReference type="SAM" id="MobiDB-lite"/>
    </source>
</evidence>
<proteinExistence type="predicted"/>
<evidence type="ECO:0000313" key="2">
    <source>
        <dbReference type="EMBL" id="GBP33420.1"/>
    </source>
</evidence>
<dbReference type="EMBL" id="BGZK01000273">
    <property type="protein sequence ID" value="GBP33420.1"/>
    <property type="molecule type" value="Genomic_DNA"/>
</dbReference>
<evidence type="ECO:0000313" key="3">
    <source>
        <dbReference type="Proteomes" id="UP000299102"/>
    </source>
</evidence>
<comment type="caution">
    <text evidence="2">The sequence shown here is derived from an EMBL/GenBank/DDBJ whole genome shotgun (WGS) entry which is preliminary data.</text>
</comment>